<dbReference type="STRING" id="29354.IO98_04350"/>
<keyword evidence="2" id="KW-0762">Sugar transport</keyword>
<feature type="active site" description="Tele-phosphohistidine intermediate" evidence="5">
    <location>
        <position position="76"/>
    </location>
</feature>
<organism evidence="8 9">
    <name type="scientific">Lacrimispora celerecrescens</name>
    <dbReference type="NCBI Taxonomy" id="29354"/>
    <lineage>
        <taxon>Bacteria</taxon>
        <taxon>Bacillati</taxon>
        <taxon>Bacillota</taxon>
        <taxon>Clostridia</taxon>
        <taxon>Lachnospirales</taxon>
        <taxon>Lachnospiraceae</taxon>
        <taxon>Lacrimispora</taxon>
    </lineage>
</organism>
<comment type="caution">
    <text evidence="8">The sequence shown here is derived from an EMBL/GenBank/DDBJ whole genome shotgun (WGS) entry which is preliminary data.</text>
</comment>
<dbReference type="InterPro" id="IPR036542">
    <property type="entry name" value="PTS_IIA_lac/cel_sf"/>
</dbReference>
<dbReference type="PROSITE" id="PS51095">
    <property type="entry name" value="PTS_EIIA_TYPE_3"/>
    <property type="match status" value="1"/>
</dbReference>
<evidence type="ECO:0000256" key="5">
    <source>
        <dbReference type="PIRSR" id="PIRSR000699-1"/>
    </source>
</evidence>
<evidence type="ECO:0000256" key="7">
    <source>
        <dbReference type="PROSITE-ProRule" id="PRU00418"/>
    </source>
</evidence>
<feature type="modified residue" description="Phosphohistidine; by HPr" evidence="7">
    <location>
        <position position="76"/>
    </location>
</feature>
<name>A0A084JQP6_9FIRM</name>
<dbReference type="Gene3D" id="1.20.58.80">
    <property type="entry name" value="Phosphotransferase system, lactose/cellobiose-type IIA subunit"/>
    <property type="match status" value="1"/>
</dbReference>
<comment type="cofactor">
    <cofactor evidence="6">
        <name>Mg(2+)</name>
        <dbReference type="ChEBI" id="CHEBI:18420"/>
    </cofactor>
    <text evidence="6">Binds 1 Mg(2+) ion per trimer.</text>
</comment>
<evidence type="ECO:0000256" key="4">
    <source>
        <dbReference type="ARBA" id="ARBA00022683"/>
    </source>
</evidence>
<dbReference type="SUPFAM" id="SSF46973">
    <property type="entry name" value="Enzyme IIa from lactose specific PTS, IIa-lac"/>
    <property type="match status" value="1"/>
</dbReference>
<evidence type="ECO:0000256" key="3">
    <source>
        <dbReference type="ARBA" id="ARBA00022679"/>
    </source>
</evidence>
<feature type="binding site" evidence="6">
    <location>
        <position position="79"/>
    </location>
    <ligand>
        <name>Mg(2+)</name>
        <dbReference type="ChEBI" id="CHEBI:18420"/>
        <note>ligand shared between all trimeric partners</note>
    </ligand>
</feature>
<evidence type="ECO:0000313" key="8">
    <source>
        <dbReference type="EMBL" id="KEZ91280.1"/>
    </source>
</evidence>
<dbReference type="EMBL" id="JPME01000006">
    <property type="protein sequence ID" value="KEZ91280.1"/>
    <property type="molecule type" value="Genomic_DNA"/>
</dbReference>
<keyword evidence="6" id="KW-0479">Metal-binding</keyword>
<dbReference type="Pfam" id="PF02255">
    <property type="entry name" value="PTS_IIA"/>
    <property type="match status" value="1"/>
</dbReference>
<protein>
    <submittedName>
        <fullName evidence="8">PTS system cellobiose-specific transporter subunit IIA</fullName>
    </submittedName>
</protein>
<evidence type="ECO:0000256" key="2">
    <source>
        <dbReference type="ARBA" id="ARBA00022597"/>
    </source>
</evidence>
<dbReference type="GO" id="GO:0009401">
    <property type="term" value="P:phosphoenolpyruvate-dependent sugar phosphotransferase system"/>
    <property type="evidence" value="ECO:0007669"/>
    <property type="project" value="UniProtKB-KW"/>
</dbReference>
<dbReference type="AlphaFoldDB" id="A0A084JQP6"/>
<keyword evidence="3" id="KW-0808">Transferase</keyword>
<dbReference type="PANTHER" id="PTHR34382">
    <property type="entry name" value="PTS SYSTEM N,N'-DIACETYLCHITOBIOSE-SPECIFIC EIIA COMPONENT"/>
    <property type="match status" value="1"/>
</dbReference>
<keyword evidence="4" id="KW-0598">Phosphotransferase system</keyword>
<dbReference type="GO" id="GO:0046872">
    <property type="term" value="F:metal ion binding"/>
    <property type="evidence" value="ECO:0007669"/>
    <property type="project" value="UniProtKB-KW"/>
</dbReference>
<proteinExistence type="predicted"/>
<dbReference type="Proteomes" id="UP000028525">
    <property type="component" value="Unassembled WGS sequence"/>
</dbReference>
<keyword evidence="9" id="KW-1185">Reference proteome</keyword>
<reference evidence="8 9" key="1">
    <citation type="submission" date="2014-07" db="EMBL/GenBank/DDBJ databases">
        <title>Draft genome of Clostridium celerecrescens 152B isolated from sediments associated with methane hydrate from Krishna Godavari basin.</title>
        <authorList>
            <person name="Honkalas V.S."/>
            <person name="Dabir A.P."/>
            <person name="Arora P."/>
            <person name="Dhakephalkar P.K."/>
        </authorList>
    </citation>
    <scope>NUCLEOTIDE SEQUENCE [LARGE SCALE GENOMIC DNA]</scope>
    <source>
        <strain evidence="8 9">152B</strain>
    </source>
</reference>
<dbReference type="PIRSF" id="PIRSF000699">
    <property type="entry name" value="PTS_IILac_III"/>
    <property type="match status" value="1"/>
</dbReference>
<evidence type="ECO:0000256" key="1">
    <source>
        <dbReference type="ARBA" id="ARBA00022448"/>
    </source>
</evidence>
<keyword evidence="6" id="KW-0460">Magnesium</keyword>
<dbReference type="PANTHER" id="PTHR34382:SF7">
    <property type="entry name" value="PTS SYSTEM N,N'-DIACETYLCHITOBIOSE-SPECIFIC EIIA COMPONENT"/>
    <property type="match status" value="1"/>
</dbReference>
<evidence type="ECO:0000256" key="6">
    <source>
        <dbReference type="PIRSR" id="PIRSR000699-2"/>
    </source>
</evidence>
<dbReference type="InterPro" id="IPR003188">
    <property type="entry name" value="PTS_IIA_lac/cel"/>
</dbReference>
<dbReference type="GO" id="GO:0016740">
    <property type="term" value="F:transferase activity"/>
    <property type="evidence" value="ECO:0007669"/>
    <property type="project" value="UniProtKB-KW"/>
</dbReference>
<keyword evidence="1" id="KW-0813">Transport</keyword>
<evidence type="ECO:0000313" key="9">
    <source>
        <dbReference type="Proteomes" id="UP000028525"/>
    </source>
</evidence>
<dbReference type="RefSeq" id="WP_038278238.1">
    <property type="nucleotide sequence ID" value="NZ_FYAL01000014.1"/>
</dbReference>
<sequence length="110" mass="12551">MDENYAVAFQLIMNAGNSKSLSMMAMESAREFNFEEAEKYLKEAELEMRSAHQSQIDLIQQEAQGNPVEVNIILVHAQDHLTMAMMAKDQAAEVLNLYRMIKDLKDAIEK</sequence>
<gene>
    <name evidence="8" type="primary">celC</name>
    <name evidence="8" type="ORF">IO98_04350</name>
</gene>
<accession>A0A084JQP6</accession>
<dbReference type="OrthoDB" id="389577at2"/>